<dbReference type="EMBL" id="UINC01018268">
    <property type="protein sequence ID" value="SVA76584.1"/>
    <property type="molecule type" value="Genomic_DNA"/>
</dbReference>
<accession>A0A381YHU8</accession>
<proteinExistence type="predicted"/>
<dbReference type="Gene3D" id="3.30.1330.40">
    <property type="entry name" value="RutC-like"/>
    <property type="match status" value="1"/>
</dbReference>
<dbReference type="SUPFAM" id="SSF55298">
    <property type="entry name" value="YjgF-like"/>
    <property type="match status" value="1"/>
</dbReference>
<name>A0A381YHU8_9ZZZZ</name>
<organism evidence="1">
    <name type="scientific">marine metagenome</name>
    <dbReference type="NCBI Taxonomy" id="408172"/>
    <lineage>
        <taxon>unclassified sequences</taxon>
        <taxon>metagenomes</taxon>
        <taxon>ecological metagenomes</taxon>
    </lineage>
</organism>
<sequence>MSIERRLSPEEELRTKQAELYGLLDRLTQNELELERLHVEINSFFSTYNAAVLPKVVEVKGLQAYIAQAIYVLDPTDTAKLESQETQSSADEGSPGDIVKITTYVTSINDWRASALERQSLFNEYLKDEYPANNLVEITAFAEPEDRIGQI</sequence>
<protein>
    <submittedName>
        <fullName evidence="1">Uncharacterized protein</fullName>
    </submittedName>
</protein>
<reference evidence="1" key="1">
    <citation type="submission" date="2018-05" db="EMBL/GenBank/DDBJ databases">
        <authorList>
            <person name="Lanie J.A."/>
            <person name="Ng W.-L."/>
            <person name="Kazmierczak K.M."/>
            <person name="Andrzejewski T.M."/>
            <person name="Davidsen T.M."/>
            <person name="Wayne K.J."/>
            <person name="Tettelin H."/>
            <person name="Glass J.I."/>
            <person name="Rusch D."/>
            <person name="Podicherti R."/>
            <person name="Tsui H.-C.T."/>
            <person name="Winkler M.E."/>
        </authorList>
    </citation>
    <scope>NUCLEOTIDE SEQUENCE</scope>
</reference>
<dbReference type="InterPro" id="IPR035959">
    <property type="entry name" value="RutC-like_sf"/>
</dbReference>
<dbReference type="AlphaFoldDB" id="A0A381YHU8"/>
<gene>
    <name evidence="1" type="ORF">METZ01_LOCUS129438</name>
</gene>
<evidence type="ECO:0000313" key="1">
    <source>
        <dbReference type="EMBL" id="SVA76584.1"/>
    </source>
</evidence>